<keyword evidence="4" id="KW-0067">ATP-binding</keyword>
<keyword evidence="2" id="KW-0378">Hydrolase</keyword>
<gene>
    <name evidence="9" type="ORF">SAMN04488700_1800</name>
</gene>
<keyword evidence="1" id="KW-0547">Nucleotide-binding</keyword>
<dbReference type="PANTHER" id="PTHR13710:SF84">
    <property type="entry name" value="ATP-DEPENDENT DNA HELICASE RECS-RELATED"/>
    <property type="match status" value="1"/>
</dbReference>
<organism evidence="9 10">
    <name type="scientific">Carnobacterium iners</name>
    <dbReference type="NCBI Taxonomy" id="1073423"/>
    <lineage>
        <taxon>Bacteria</taxon>
        <taxon>Bacillati</taxon>
        <taxon>Bacillota</taxon>
        <taxon>Bacilli</taxon>
        <taxon>Lactobacillales</taxon>
        <taxon>Carnobacteriaceae</taxon>
        <taxon>Carnobacterium</taxon>
    </lineage>
</organism>
<name>A0A1X7NCQ9_9LACT</name>
<dbReference type="InterPro" id="IPR014001">
    <property type="entry name" value="Helicase_ATP-bd"/>
</dbReference>
<dbReference type="GO" id="GO:0006310">
    <property type="term" value="P:DNA recombination"/>
    <property type="evidence" value="ECO:0007669"/>
    <property type="project" value="InterPro"/>
</dbReference>
<dbReference type="SMART" id="SM00487">
    <property type="entry name" value="DEXDc"/>
    <property type="match status" value="1"/>
</dbReference>
<dbReference type="AlphaFoldDB" id="A0A1X7NCQ9"/>
<evidence type="ECO:0000259" key="8">
    <source>
        <dbReference type="PROSITE" id="PS51194"/>
    </source>
</evidence>
<evidence type="ECO:0000259" key="7">
    <source>
        <dbReference type="PROSITE" id="PS51192"/>
    </source>
</evidence>
<dbReference type="NCBIfam" id="TIGR00614">
    <property type="entry name" value="recQ_fam"/>
    <property type="match status" value="1"/>
</dbReference>
<evidence type="ECO:0000313" key="9">
    <source>
        <dbReference type="EMBL" id="SMH35456.1"/>
    </source>
</evidence>
<dbReference type="Pfam" id="PF00271">
    <property type="entry name" value="Helicase_C"/>
    <property type="match status" value="1"/>
</dbReference>
<dbReference type="GO" id="GO:0030894">
    <property type="term" value="C:replisome"/>
    <property type="evidence" value="ECO:0007669"/>
    <property type="project" value="TreeGrafter"/>
</dbReference>
<dbReference type="PANTHER" id="PTHR13710">
    <property type="entry name" value="DNA HELICASE RECQ FAMILY MEMBER"/>
    <property type="match status" value="1"/>
</dbReference>
<dbReference type="PROSITE" id="PS51194">
    <property type="entry name" value="HELICASE_CTER"/>
    <property type="match status" value="1"/>
</dbReference>
<dbReference type="GO" id="GO:0005524">
    <property type="term" value="F:ATP binding"/>
    <property type="evidence" value="ECO:0007669"/>
    <property type="project" value="UniProtKB-KW"/>
</dbReference>
<evidence type="ECO:0000256" key="6">
    <source>
        <dbReference type="ARBA" id="ARBA00044550"/>
    </source>
</evidence>
<dbReference type="InterPro" id="IPR004589">
    <property type="entry name" value="DNA_helicase_ATP-dep_RecQ"/>
</dbReference>
<evidence type="ECO:0000313" key="10">
    <source>
        <dbReference type="Proteomes" id="UP000193435"/>
    </source>
</evidence>
<dbReference type="RefSeq" id="WP_090005009.1">
    <property type="nucleotide sequence ID" value="NZ_FOAH01000003.1"/>
</dbReference>
<feature type="domain" description="Helicase C-terminal" evidence="8">
    <location>
        <begin position="219"/>
        <end position="368"/>
    </location>
</feature>
<dbReference type="SUPFAM" id="SSF52540">
    <property type="entry name" value="P-loop containing nucleoside triphosphate hydrolases"/>
    <property type="match status" value="1"/>
</dbReference>
<dbReference type="GO" id="GO:0043590">
    <property type="term" value="C:bacterial nucleoid"/>
    <property type="evidence" value="ECO:0007669"/>
    <property type="project" value="TreeGrafter"/>
</dbReference>
<dbReference type="InterPro" id="IPR032284">
    <property type="entry name" value="RecQ_Zn-bd"/>
</dbReference>
<dbReference type="InterPro" id="IPR011545">
    <property type="entry name" value="DEAD/DEAH_box_helicase_dom"/>
</dbReference>
<feature type="domain" description="Helicase ATP-binding" evidence="7">
    <location>
        <begin position="28"/>
        <end position="195"/>
    </location>
</feature>
<evidence type="ECO:0000256" key="3">
    <source>
        <dbReference type="ARBA" id="ARBA00022806"/>
    </source>
</evidence>
<evidence type="ECO:0000256" key="2">
    <source>
        <dbReference type="ARBA" id="ARBA00022801"/>
    </source>
</evidence>
<dbReference type="Pfam" id="PF16124">
    <property type="entry name" value="RecQ_Zn_bind"/>
    <property type="match status" value="1"/>
</dbReference>
<dbReference type="GO" id="GO:0043138">
    <property type="term" value="F:3'-5' DNA helicase activity"/>
    <property type="evidence" value="ECO:0007669"/>
    <property type="project" value="TreeGrafter"/>
</dbReference>
<dbReference type="InterPro" id="IPR001650">
    <property type="entry name" value="Helicase_C-like"/>
</dbReference>
<evidence type="ECO:0000256" key="5">
    <source>
        <dbReference type="ARBA" id="ARBA00044535"/>
    </source>
</evidence>
<dbReference type="GO" id="GO:0016787">
    <property type="term" value="F:hydrolase activity"/>
    <property type="evidence" value="ECO:0007669"/>
    <property type="project" value="UniProtKB-KW"/>
</dbReference>
<keyword evidence="3 9" id="KW-0347">Helicase</keyword>
<keyword evidence="10" id="KW-1185">Reference proteome</keyword>
<dbReference type="GO" id="GO:0005737">
    <property type="term" value="C:cytoplasm"/>
    <property type="evidence" value="ECO:0007669"/>
    <property type="project" value="TreeGrafter"/>
</dbReference>
<evidence type="ECO:0000256" key="1">
    <source>
        <dbReference type="ARBA" id="ARBA00022741"/>
    </source>
</evidence>
<dbReference type="OrthoDB" id="9763310at2"/>
<evidence type="ECO:0000256" key="4">
    <source>
        <dbReference type="ARBA" id="ARBA00022840"/>
    </source>
</evidence>
<dbReference type="PROSITE" id="PS51192">
    <property type="entry name" value="HELICASE_ATP_BIND_1"/>
    <property type="match status" value="1"/>
</dbReference>
<dbReference type="Gene3D" id="3.40.50.300">
    <property type="entry name" value="P-loop containing nucleotide triphosphate hydrolases"/>
    <property type="match status" value="2"/>
</dbReference>
<proteinExistence type="predicted"/>
<dbReference type="InterPro" id="IPR027417">
    <property type="entry name" value="P-loop_NTPase"/>
</dbReference>
<dbReference type="SMART" id="SM00490">
    <property type="entry name" value="HELICc"/>
    <property type="match status" value="1"/>
</dbReference>
<protein>
    <recommendedName>
        <fullName evidence="5">ATP-dependent DNA helicase RecQ</fullName>
    </recommendedName>
    <alternativeName>
        <fullName evidence="6">DNA 3'-5' helicase RecQ</fullName>
    </alternativeName>
</protein>
<reference evidence="9 10" key="1">
    <citation type="submission" date="2017-04" db="EMBL/GenBank/DDBJ databases">
        <authorList>
            <person name="Afonso C.L."/>
            <person name="Miller P.J."/>
            <person name="Scott M.A."/>
            <person name="Spackman E."/>
            <person name="Goraichik I."/>
            <person name="Dimitrov K.M."/>
            <person name="Suarez D.L."/>
            <person name="Swayne D.E."/>
        </authorList>
    </citation>
    <scope>NUCLEOTIDE SEQUENCE [LARGE SCALE GENOMIC DNA]</scope>
    <source>
        <strain evidence="9 10">LMG26642</strain>
    </source>
</reference>
<dbReference type="CDD" id="cd17920">
    <property type="entry name" value="DEXHc_RecQ"/>
    <property type="match status" value="1"/>
</dbReference>
<accession>A0A1X7NCQ9</accession>
<dbReference type="EMBL" id="FXBJ01000002">
    <property type="protein sequence ID" value="SMH35456.1"/>
    <property type="molecule type" value="Genomic_DNA"/>
</dbReference>
<dbReference type="GO" id="GO:0003676">
    <property type="term" value="F:nucleic acid binding"/>
    <property type="evidence" value="ECO:0007669"/>
    <property type="project" value="InterPro"/>
</dbReference>
<sequence>MTNEEKIKDILLHQFGYTYFREGQEEAILAALDGKDTLVMLPTGTGKSICYQITGYCLEGIVLIVSPLLSLMQDQVDQMKRMGEKRVTALNSLMSSEERKWVMSHLTDYKFIFLSPEMLQQKYVLAKLKSLTISVMAIDEAHCISQWGMDFRLEYLGLGMVRKELNNPLTMALTATATEVVREEILTSLFLEQDKTTQILYSVDRPNIALTTINCSHDKDEQLLNQIKNLSKPGIIYFSSKKKADQIASWLKKETSYTVESYHSDIINEDKIKIQQQFIQNEIELICATSAFGMGINKENIRFVIHYHMPASVESYLQEVGRCGRDGQQSIAVLLFEAGDQFLQKRLQEQSLPNNAMLEYAYRHKKIPEGSCSETQQQLLENYLSSGTPINQAKSQILGRERQKDRQLEYMVHYSQTTDCKRSFLLYYFNEKLIKNPSYCCSSCGLDQEFYDKIKEKEKLTHFSISKSWKEKIEELFLLSE</sequence>
<dbReference type="GO" id="GO:0006281">
    <property type="term" value="P:DNA repair"/>
    <property type="evidence" value="ECO:0007669"/>
    <property type="project" value="TreeGrafter"/>
</dbReference>
<dbReference type="Pfam" id="PF00270">
    <property type="entry name" value="DEAD"/>
    <property type="match status" value="1"/>
</dbReference>
<dbReference type="Proteomes" id="UP000193435">
    <property type="component" value="Unassembled WGS sequence"/>
</dbReference>
<dbReference type="GO" id="GO:0009378">
    <property type="term" value="F:four-way junction helicase activity"/>
    <property type="evidence" value="ECO:0007669"/>
    <property type="project" value="TreeGrafter"/>
</dbReference>
<dbReference type="STRING" id="1073423.SAMN04488700_1800"/>